<dbReference type="Pfam" id="PF09618">
    <property type="entry name" value="Cas_Csy4"/>
    <property type="match status" value="1"/>
</dbReference>
<dbReference type="CDD" id="cd09739">
    <property type="entry name" value="Cas6_I-F"/>
    <property type="match status" value="1"/>
</dbReference>
<dbReference type="InterPro" id="IPR042564">
    <property type="entry name" value="CRISPR-Cas6/Csy4_sf"/>
</dbReference>
<proteinExistence type="predicted"/>
<comment type="caution">
    <text evidence="2">The sequence shown here is derived from an EMBL/GenBank/DDBJ whole genome shotgun (WGS) entry which is preliminary data.</text>
</comment>
<name>A0AA37T6X8_9GAMM</name>
<accession>A0AA37T6X8</accession>
<reference evidence="2 3" key="1">
    <citation type="journal article" date="2014" name="Int. J. Syst. Evol. Microbiol.">
        <title>Complete genome sequence of Corynebacterium casei LMG S-19264T (=DSM 44701T), isolated from a smear-ripened cheese.</title>
        <authorList>
            <consortium name="US DOE Joint Genome Institute (JGI-PGF)"/>
            <person name="Walter F."/>
            <person name="Albersmeier A."/>
            <person name="Kalinowski J."/>
            <person name="Ruckert C."/>
        </authorList>
    </citation>
    <scope>NUCLEOTIDE SEQUENCE [LARGE SCALE GENOMIC DNA]</scope>
    <source>
        <strain evidence="2 3">NBRC 110095</strain>
    </source>
</reference>
<evidence type="ECO:0000313" key="2">
    <source>
        <dbReference type="EMBL" id="GLS27959.1"/>
    </source>
</evidence>
<dbReference type="Gene3D" id="3.30.70.2540">
    <property type="entry name" value="CRISPR-associated endoribonuclease Cas6/Csy4"/>
    <property type="match status" value="1"/>
</dbReference>
<dbReference type="RefSeq" id="WP_232594801.1">
    <property type="nucleotide sequence ID" value="NZ_BSPD01000094.1"/>
</dbReference>
<dbReference type="Proteomes" id="UP001156870">
    <property type="component" value="Unassembled WGS sequence"/>
</dbReference>
<dbReference type="GO" id="GO:0004519">
    <property type="term" value="F:endonuclease activity"/>
    <property type="evidence" value="ECO:0007669"/>
    <property type="project" value="InterPro"/>
</dbReference>
<gene>
    <name evidence="2" type="ORF">GCM10007877_36780</name>
</gene>
<feature type="region of interest" description="Disordered" evidence="1">
    <location>
        <begin position="106"/>
        <end position="125"/>
    </location>
</feature>
<dbReference type="NCBIfam" id="TIGR02563">
    <property type="entry name" value="cas_Csy4"/>
    <property type="match status" value="1"/>
</dbReference>
<dbReference type="InterPro" id="IPR013396">
    <property type="entry name" value="CRISPR-assoc_prot_Csy4"/>
</dbReference>
<dbReference type="AlphaFoldDB" id="A0AA37T6X8"/>
<keyword evidence="3" id="KW-1185">Reference proteome</keyword>
<evidence type="ECO:0000256" key="1">
    <source>
        <dbReference type="SAM" id="MobiDB-lite"/>
    </source>
</evidence>
<dbReference type="EMBL" id="BSPD01000094">
    <property type="protein sequence ID" value="GLS27959.1"/>
    <property type="molecule type" value="Genomic_DNA"/>
</dbReference>
<organism evidence="2 3">
    <name type="scientific">Marinibactrum halimedae</name>
    <dbReference type="NCBI Taxonomy" id="1444977"/>
    <lineage>
        <taxon>Bacteria</taxon>
        <taxon>Pseudomonadati</taxon>
        <taxon>Pseudomonadota</taxon>
        <taxon>Gammaproteobacteria</taxon>
        <taxon>Cellvibrionales</taxon>
        <taxon>Cellvibrionaceae</taxon>
        <taxon>Marinibactrum</taxon>
    </lineage>
</organism>
<evidence type="ECO:0000313" key="3">
    <source>
        <dbReference type="Proteomes" id="UP001156870"/>
    </source>
</evidence>
<sequence length="184" mass="20739">MDYYTDITLIPDPDFLPPMLMSALFNKFHRGLVSQGLGKIGVSFPKLKTHLGEVLRLHGTVEALDGFMAQPWLTGMRDHCRVGEILPVPDSCEYVTVSRVQSKSNVDRLRRRAQKRHGYTEQEAQERIPDGVEEALSLPFVRVSSQSTGQRFCLFIQQTISQQKSESGKFSAYGLSSSTTVPWF</sequence>
<protein>
    <submittedName>
        <fullName evidence="2">Type I-F CRISPR-associated endoribonuclease Cas6/Csy4</fullName>
    </submittedName>
</protein>
<dbReference type="GO" id="GO:0043571">
    <property type="term" value="P:maintenance of CRISPR repeat elements"/>
    <property type="evidence" value="ECO:0007669"/>
    <property type="project" value="InterPro"/>
</dbReference>